<dbReference type="PANTHER" id="PTHR23077:SF132">
    <property type="entry name" value="ATP-DEPENDENT ZN PROTEASE"/>
    <property type="match status" value="1"/>
</dbReference>
<dbReference type="EMBL" id="MTYH01000060">
    <property type="protein sequence ID" value="PNP40741.1"/>
    <property type="molecule type" value="Genomic_DNA"/>
</dbReference>
<dbReference type="Proteomes" id="UP000236546">
    <property type="component" value="Unassembled WGS sequence"/>
</dbReference>
<dbReference type="Proteomes" id="UP000054821">
    <property type="component" value="Unassembled WGS sequence"/>
</dbReference>
<accession>A0A0W7VQH3</accession>
<dbReference type="GO" id="GO:0042254">
    <property type="term" value="P:ribosome biogenesis"/>
    <property type="evidence" value="ECO:0007669"/>
    <property type="project" value="TreeGrafter"/>
</dbReference>
<evidence type="ECO:0000313" key="4">
    <source>
        <dbReference type="EMBL" id="PON28686.1"/>
    </source>
</evidence>
<reference evidence="4" key="3">
    <citation type="submission" date="2017-08" db="EMBL/GenBank/DDBJ databases">
        <title>Trichoderma gamsii strain T6085, whole genome shotgun sequencing project.</title>
        <authorList>
            <person name="Baroncelli R."/>
        </authorList>
    </citation>
    <scope>NUCLEOTIDE SEQUENCE</scope>
    <source>
        <strain evidence="4">T6085</strain>
    </source>
</reference>
<evidence type="ECO:0000313" key="6">
    <source>
        <dbReference type="Proteomes" id="UP000236546"/>
    </source>
</evidence>
<organism evidence="3 6">
    <name type="scientific">Trichoderma gamsii</name>
    <dbReference type="NCBI Taxonomy" id="398673"/>
    <lineage>
        <taxon>Eukaryota</taxon>
        <taxon>Fungi</taxon>
        <taxon>Dikarya</taxon>
        <taxon>Ascomycota</taxon>
        <taxon>Pezizomycotina</taxon>
        <taxon>Sordariomycetes</taxon>
        <taxon>Hypocreomycetidae</taxon>
        <taxon>Hypocreales</taxon>
        <taxon>Hypocreaceae</taxon>
        <taxon>Trichoderma</taxon>
    </lineage>
</organism>
<dbReference type="OrthoDB" id="2115716at2759"/>
<dbReference type="EMBL" id="JPDN02000006">
    <property type="protein sequence ID" value="PON28686.1"/>
    <property type="molecule type" value="Genomic_DNA"/>
</dbReference>
<dbReference type="GO" id="GO:0005634">
    <property type="term" value="C:nucleus"/>
    <property type="evidence" value="ECO:0007669"/>
    <property type="project" value="TreeGrafter"/>
</dbReference>
<dbReference type="PANTHER" id="PTHR23077">
    <property type="entry name" value="AAA-FAMILY ATPASE"/>
    <property type="match status" value="1"/>
</dbReference>
<dbReference type="GO" id="GO:0003723">
    <property type="term" value="F:RNA binding"/>
    <property type="evidence" value="ECO:0007669"/>
    <property type="project" value="TreeGrafter"/>
</dbReference>
<dbReference type="GeneID" id="29985061"/>
<reference evidence="3 6" key="2">
    <citation type="submission" date="2017-02" db="EMBL/GenBank/DDBJ databases">
        <title>Genomes of Trichoderma spp. with biocontrol activity.</title>
        <authorList>
            <person name="Gardiner D."/>
            <person name="Kazan K."/>
            <person name="Vos C."/>
            <person name="Harvey P."/>
        </authorList>
    </citation>
    <scope>NUCLEOTIDE SEQUENCE [LARGE SCALE GENOMIC DNA]</scope>
    <source>
        <strain evidence="3 6">A5MH</strain>
    </source>
</reference>
<feature type="region of interest" description="Disordered" evidence="1">
    <location>
        <begin position="1"/>
        <end position="27"/>
    </location>
</feature>
<dbReference type="GO" id="GO:1990275">
    <property type="term" value="F:preribosome binding"/>
    <property type="evidence" value="ECO:0007669"/>
    <property type="project" value="TreeGrafter"/>
</dbReference>
<dbReference type="SUPFAM" id="SSF52540">
    <property type="entry name" value="P-loop containing nucleoside triphosphate hydrolases"/>
    <property type="match status" value="1"/>
</dbReference>
<gene>
    <name evidence="4" type="ORF">TGAM01_v202533</name>
    <name evidence="3" type="ORF">TGAMA5MH_07181</name>
</gene>
<dbReference type="Gene3D" id="1.10.8.60">
    <property type="match status" value="1"/>
</dbReference>
<evidence type="ECO:0000259" key="2">
    <source>
        <dbReference type="Pfam" id="PF00004"/>
    </source>
</evidence>
<dbReference type="Gene3D" id="3.40.50.300">
    <property type="entry name" value="P-loop containing nucleotide triphosphate hydrolases"/>
    <property type="match status" value="1"/>
</dbReference>
<reference evidence="4 5" key="1">
    <citation type="journal article" date="2016" name="Genome Announc.">
        <title>Draft Whole-Genome Sequence of Trichoderma gamsii T6085, a Promising Biocontrol Agent of Fusarium Head Blight on Wheat.</title>
        <authorList>
            <person name="Baroncelli R."/>
            <person name="Zapparata A."/>
            <person name="Piaggeschi G."/>
            <person name="Sarrocco S."/>
            <person name="Vannacci G."/>
        </authorList>
    </citation>
    <scope>NUCLEOTIDE SEQUENCE [LARGE SCALE GENOMIC DNA]</scope>
    <source>
        <strain evidence="4 5">T6085</strain>
    </source>
</reference>
<dbReference type="InterPro" id="IPR027417">
    <property type="entry name" value="P-loop_NTPase"/>
</dbReference>
<sequence>MDDFARGDPLDQPSSEHPHPPPHDETTRQFFHHSSARRTNTDTVIAKALRQQYPNLSLSIAPATTCNLTGYAASGHAQSAPLHDSDDDHVPASLSWTVYLPPARRMDGGLGVVAKDTHFEKYLYQWQGHDFIVYLVNGRDGGQSYPTIVNYYVLSTSEELATQLILAAGRWTSDLHEEIWVFDGGYWAKNAELYQSAMKASWESVILDEEMKKALIEDHLSFFRSRSTYDRLKVPWKRGIIYYGPPGNGKTISIKATMNMLYHLKQPVTTLYVRSLKSFSGPERSIAMVFAKAREFAPCYLVFEDLDTIITDEVRSYFLNEVDGLKSNDGIFMIGSTNHLDRLDPGIAKRPSRFDRKYLFPDPDHDQRVAYCQFWQKKLSDNKSISFPDKLCSAIADITDDFSFAYMQEAFVAALLAIARSGGDDDEDDENNEQDDAMVMTVDLAEDDWVQVLDKPAEDEPDLDELPLWIELKKQVAILREGMEEQKRVQM</sequence>
<comment type="caution">
    <text evidence="3">The sequence shown here is derived from an EMBL/GenBank/DDBJ whole genome shotgun (WGS) entry which is preliminary data.</text>
</comment>
<protein>
    <submittedName>
        <fullName evidence="4">ATPase</fullName>
    </submittedName>
</protein>
<dbReference type="STRING" id="398673.A0A0W7VQH3"/>
<dbReference type="RefSeq" id="XP_018661702.1">
    <property type="nucleotide sequence ID" value="XM_018804978.1"/>
</dbReference>
<proteinExistence type="predicted"/>
<dbReference type="GO" id="GO:0016887">
    <property type="term" value="F:ATP hydrolysis activity"/>
    <property type="evidence" value="ECO:0007669"/>
    <property type="project" value="InterPro"/>
</dbReference>
<dbReference type="GO" id="GO:0005524">
    <property type="term" value="F:ATP binding"/>
    <property type="evidence" value="ECO:0007669"/>
    <property type="project" value="InterPro"/>
</dbReference>
<feature type="domain" description="ATPase AAA-type core" evidence="2">
    <location>
        <begin position="241"/>
        <end position="361"/>
    </location>
</feature>
<evidence type="ECO:0000256" key="1">
    <source>
        <dbReference type="SAM" id="MobiDB-lite"/>
    </source>
</evidence>
<dbReference type="AlphaFoldDB" id="A0A0W7VQH3"/>
<dbReference type="CDD" id="cd19481">
    <property type="entry name" value="RecA-like_protease"/>
    <property type="match status" value="1"/>
</dbReference>
<keyword evidence="5" id="KW-1185">Reference proteome</keyword>
<dbReference type="InterPro" id="IPR003959">
    <property type="entry name" value="ATPase_AAA_core"/>
</dbReference>
<name>A0A0W7VQH3_9HYPO</name>
<evidence type="ECO:0000313" key="5">
    <source>
        <dbReference type="Proteomes" id="UP000054821"/>
    </source>
</evidence>
<evidence type="ECO:0000313" key="3">
    <source>
        <dbReference type="EMBL" id="PNP40741.1"/>
    </source>
</evidence>
<dbReference type="InterPro" id="IPR050168">
    <property type="entry name" value="AAA_ATPase_domain"/>
</dbReference>
<dbReference type="Pfam" id="PF00004">
    <property type="entry name" value="AAA"/>
    <property type="match status" value="1"/>
</dbReference>